<organism evidence="3 4">
    <name type="scientific">Macrolepiota fuliginosa MF-IS2</name>
    <dbReference type="NCBI Taxonomy" id="1400762"/>
    <lineage>
        <taxon>Eukaryota</taxon>
        <taxon>Fungi</taxon>
        <taxon>Dikarya</taxon>
        <taxon>Basidiomycota</taxon>
        <taxon>Agaricomycotina</taxon>
        <taxon>Agaricomycetes</taxon>
        <taxon>Agaricomycetidae</taxon>
        <taxon>Agaricales</taxon>
        <taxon>Agaricineae</taxon>
        <taxon>Agaricaceae</taxon>
        <taxon>Macrolepiota</taxon>
    </lineage>
</organism>
<comment type="caution">
    <text evidence="3">The sequence shown here is derived from an EMBL/GenBank/DDBJ whole genome shotgun (WGS) entry which is preliminary data.</text>
</comment>
<dbReference type="PANTHER" id="PTHR40465:SF1">
    <property type="entry name" value="DUF6534 DOMAIN-CONTAINING PROTEIN"/>
    <property type="match status" value="1"/>
</dbReference>
<feature type="transmembrane region" description="Helical" evidence="1">
    <location>
        <begin position="97"/>
        <end position="119"/>
    </location>
</feature>
<dbReference type="PANTHER" id="PTHR40465">
    <property type="entry name" value="CHROMOSOME 1, WHOLE GENOME SHOTGUN SEQUENCE"/>
    <property type="match status" value="1"/>
</dbReference>
<protein>
    <recommendedName>
        <fullName evidence="2">DUF6534 domain-containing protein</fullName>
    </recommendedName>
</protein>
<feature type="transmembrane region" description="Helical" evidence="1">
    <location>
        <begin position="131"/>
        <end position="157"/>
    </location>
</feature>
<dbReference type="AlphaFoldDB" id="A0A9P5X917"/>
<name>A0A9P5X917_9AGAR</name>
<keyword evidence="1" id="KW-0472">Membrane</keyword>
<keyword evidence="1" id="KW-1133">Transmembrane helix</keyword>
<feature type="transmembrane region" description="Helical" evidence="1">
    <location>
        <begin position="236"/>
        <end position="257"/>
    </location>
</feature>
<evidence type="ECO:0000313" key="4">
    <source>
        <dbReference type="Proteomes" id="UP000807342"/>
    </source>
</evidence>
<keyword evidence="4" id="KW-1185">Reference proteome</keyword>
<dbReference type="OrthoDB" id="2535105at2759"/>
<dbReference type="EMBL" id="MU151251">
    <property type="protein sequence ID" value="KAF9446340.1"/>
    <property type="molecule type" value="Genomic_DNA"/>
</dbReference>
<dbReference type="InterPro" id="IPR045339">
    <property type="entry name" value="DUF6534"/>
</dbReference>
<accession>A0A9P5X917</accession>
<feature type="domain" description="DUF6534" evidence="2">
    <location>
        <begin position="188"/>
        <end position="260"/>
    </location>
</feature>
<feature type="transmembrane region" description="Helical" evidence="1">
    <location>
        <begin position="169"/>
        <end position="188"/>
    </location>
</feature>
<proteinExistence type="predicted"/>
<reference evidence="3" key="1">
    <citation type="submission" date="2020-11" db="EMBL/GenBank/DDBJ databases">
        <authorList>
            <consortium name="DOE Joint Genome Institute"/>
            <person name="Ahrendt S."/>
            <person name="Riley R."/>
            <person name="Andreopoulos W."/>
            <person name="Labutti K."/>
            <person name="Pangilinan J."/>
            <person name="Ruiz-Duenas F.J."/>
            <person name="Barrasa J.M."/>
            <person name="Sanchez-Garcia M."/>
            <person name="Camarero S."/>
            <person name="Miyauchi S."/>
            <person name="Serrano A."/>
            <person name="Linde D."/>
            <person name="Babiker R."/>
            <person name="Drula E."/>
            <person name="Ayuso-Fernandez I."/>
            <person name="Pacheco R."/>
            <person name="Padilla G."/>
            <person name="Ferreira P."/>
            <person name="Barriuso J."/>
            <person name="Kellner H."/>
            <person name="Castanera R."/>
            <person name="Alfaro M."/>
            <person name="Ramirez L."/>
            <person name="Pisabarro A.G."/>
            <person name="Kuo A."/>
            <person name="Tritt A."/>
            <person name="Lipzen A."/>
            <person name="He G."/>
            <person name="Yan M."/>
            <person name="Ng V."/>
            <person name="Cullen D."/>
            <person name="Martin F."/>
            <person name="Rosso M.-N."/>
            <person name="Henrissat B."/>
            <person name="Hibbett D."/>
            <person name="Martinez A.T."/>
            <person name="Grigoriev I.V."/>
        </authorList>
    </citation>
    <scope>NUCLEOTIDE SEQUENCE</scope>
    <source>
        <strain evidence="3">MF-IS2</strain>
    </source>
</reference>
<sequence>MDMDQELKMQKMMTDMNRNWGSLFIETIAASVFYGMMLLQAFTFFFRYPKGHFRDKGIVILLCVVNTAALALAWHGLYTFLITGHGRQGPMQLIRSVNWSILINPAITSLMGLFAHLCLGYRVWKICNKNVFMAFVIIFASAACFALTVVGVGIRFSMHETFGFERMRWIVLAIGITTIPLEGGIVTVQCIWTRNTVGSTKTPLARTMMYVFNTGLLALLLSITTIVTYFAMPGTLVFLGINLILAKVYAIAVLANMKSRGFNPEHRQIEIGVNVTRAFARSSTPAFHSTRQDSEMMLQNMTPVRPSRMHKTSDGSLETKDLDFKHGRAVAL</sequence>
<feature type="transmembrane region" description="Helical" evidence="1">
    <location>
        <begin position="209"/>
        <end position="230"/>
    </location>
</feature>
<feature type="transmembrane region" description="Helical" evidence="1">
    <location>
        <begin position="58"/>
        <end position="77"/>
    </location>
</feature>
<evidence type="ECO:0000259" key="2">
    <source>
        <dbReference type="Pfam" id="PF20152"/>
    </source>
</evidence>
<feature type="transmembrane region" description="Helical" evidence="1">
    <location>
        <begin position="20"/>
        <end position="46"/>
    </location>
</feature>
<dbReference type="Pfam" id="PF20152">
    <property type="entry name" value="DUF6534"/>
    <property type="match status" value="1"/>
</dbReference>
<keyword evidence="1" id="KW-0812">Transmembrane</keyword>
<gene>
    <name evidence="3" type="ORF">P691DRAFT_212756</name>
</gene>
<evidence type="ECO:0000256" key="1">
    <source>
        <dbReference type="SAM" id="Phobius"/>
    </source>
</evidence>
<evidence type="ECO:0000313" key="3">
    <source>
        <dbReference type="EMBL" id="KAF9446340.1"/>
    </source>
</evidence>
<dbReference type="Proteomes" id="UP000807342">
    <property type="component" value="Unassembled WGS sequence"/>
</dbReference>